<evidence type="ECO:0000313" key="1">
    <source>
        <dbReference type="EMBL" id="UOE45489.1"/>
    </source>
</evidence>
<dbReference type="InterPro" id="IPR009061">
    <property type="entry name" value="DNA-bd_dom_put_sf"/>
</dbReference>
<name>A0ABY4C2R5_9MICO</name>
<dbReference type="Proteomes" id="UP000832097">
    <property type="component" value="Chromosome"/>
</dbReference>
<evidence type="ECO:0000313" key="2">
    <source>
        <dbReference type="Proteomes" id="UP000832097"/>
    </source>
</evidence>
<dbReference type="EMBL" id="CP094528">
    <property type="protein sequence ID" value="UOE45489.1"/>
    <property type="molecule type" value="Genomic_DNA"/>
</dbReference>
<proteinExistence type="predicted"/>
<reference evidence="1 2" key="1">
    <citation type="submission" date="2022-03" db="EMBL/GenBank/DDBJ databases">
        <title>Mucilaginibacter sp. isolated from the gut of Protaetia brevitarsis seulensis larvae.</title>
        <authorList>
            <person name="Won M."/>
            <person name="Kim S.-J."/>
            <person name="Kwon S.-W."/>
        </authorList>
    </citation>
    <scope>NUCLEOTIDE SEQUENCE [LARGE SCALE GENOMIC DNA]</scope>
    <source>
        <strain evidence="1 2">CFWR-12</strain>
    </source>
</reference>
<gene>
    <name evidence="1" type="ORF">MTO99_06950</name>
</gene>
<dbReference type="RefSeq" id="WP_243558088.1">
    <property type="nucleotide sequence ID" value="NZ_CP094528.1"/>
</dbReference>
<keyword evidence="2" id="KW-1185">Reference proteome</keyword>
<organism evidence="1 2">
    <name type="scientific">Agromyces larvae</name>
    <dbReference type="NCBI Taxonomy" id="2929802"/>
    <lineage>
        <taxon>Bacteria</taxon>
        <taxon>Bacillati</taxon>
        <taxon>Actinomycetota</taxon>
        <taxon>Actinomycetes</taxon>
        <taxon>Micrococcales</taxon>
        <taxon>Microbacteriaceae</taxon>
        <taxon>Agromyces</taxon>
    </lineage>
</organism>
<dbReference type="SUPFAM" id="SSF46955">
    <property type="entry name" value="Putative DNA-binding domain"/>
    <property type="match status" value="1"/>
</dbReference>
<sequence>MTMTLMVRTCRPPLVDGDQPTYTIAAAARRVGRTRRTIRRWLDDGMPHRIVAGMVVIDHWDLLDAYRARVTEKRRNFRMI</sequence>
<protein>
    <submittedName>
        <fullName evidence="1">Helix-turn-helix domain-containing protein</fullName>
    </submittedName>
</protein>
<accession>A0ABY4C2R5</accession>